<feature type="chain" id="PRO_5041917243" evidence="1">
    <location>
        <begin position="20"/>
        <end position="465"/>
    </location>
</feature>
<dbReference type="EMBL" id="BLLK01000056">
    <property type="protein sequence ID" value="GFH56750.1"/>
    <property type="molecule type" value="Genomic_DNA"/>
</dbReference>
<dbReference type="AlphaFoldDB" id="A0AAD3HAT9"/>
<protein>
    <submittedName>
        <fullName evidence="2">Uncharacterized protein</fullName>
    </submittedName>
</protein>
<keyword evidence="1" id="KW-0732">Signal</keyword>
<organism evidence="2 3">
    <name type="scientific">Chaetoceros tenuissimus</name>
    <dbReference type="NCBI Taxonomy" id="426638"/>
    <lineage>
        <taxon>Eukaryota</taxon>
        <taxon>Sar</taxon>
        <taxon>Stramenopiles</taxon>
        <taxon>Ochrophyta</taxon>
        <taxon>Bacillariophyta</taxon>
        <taxon>Coscinodiscophyceae</taxon>
        <taxon>Chaetocerotophycidae</taxon>
        <taxon>Chaetocerotales</taxon>
        <taxon>Chaetocerotaceae</taxon>
        <taxon>Chaetoceros</taxon>
    </lineage>
</organism>
<evidence type="ECO:0000256" key="1">
    <source>
        <dbReference type="SAM" id="SignalP"/>
    </source>
</evidence>
<name>A0AAD3HAT9_9STRA</name>
<dbReference type="Proteomes" id="UP001054902">
    <property type="component" value="Unassembled WGS sequence"/>
</dbReference>
<feature type="signal peptide" evidence="1">
    <location>
        <begin position="1"/>
        <end position="19"/>
    </location>
</feature>
<evidence type="ECO:0000313" key="2">
    <source>
        <dbReference type="EMBL" id="GFH56750.1"/>
    </source>
</evidence>
<gene>
    <name evidence="2" type="ORF">CTEN210_13226</name>
</gene>
<accession>A0AAD3HAT9</accession>
<evidence type="ECO:0000313" key="3">
    <source>
        <dbReference type="Proteomes" id="UP001054902"/>
    </source>
</evidence>
<sequence>MKVLSSIISLSLWQAAVSAAGHDEDPVSSFISHRRNLFLKNAAKHGVTRSSISSKESDVNAKENMKAFLSSLHGKKVSDSTACSDAYEKMYEAYYFDLDIFEFAFYEVVVDGIYTFSIEDQTAFDTYTDTCEALDGRVMFLNYLADSCYYEKYDEDFNPTGEVYYTQPLETLYHMPDCIPNACSTNKEIANTLESMYDPTDYGDNCELKIEVSEEEITEEKLGCINATVEILFDETMWTNEFFNSTVDYDEDTNTMSWIGSEEDLASFDTACQALDGSTYLTSASSDECYYYDYYEEKFSDEKLVDWIRLPDCIPNTCSSTKDAVDTLEMLYGTPNCDSLKIKLDIPNGCKDSGVKMLLKRDGVTKKRGCEWILRKEALREKRCGLKEVASHCPSTCHEVTTPNSCEEYSCEDSKMKWTRWGKHEKVLDCAWVKESPEKRCKKKGVAATCRKTCGYKSDFLDCSN</sequence>
<proteinExistence type="predicted"/>
<keyword evidence="3" id="KW-1185">Reference proteome</keyword>
<comment type="caution">
    <text evidence="2">The sequence shown here is derived from an EMBL/GenBank/DDBJ whole genome shotgun (WGS) entry which is preliminary data.</text>
</comment>
<reference evidence="2 3" key="1">
    <citation type="journal article" date="2021" name="Sci. Rep.">
        <title>The genome of the diatom Chaetoceros tenuissimus carries an ancient integrated fragment of an extant virus.</title>
        <authorList>
            <person name="Hongo Y."/>
            <person name="Kimura K."/>
            <person name="Takaki Y."/>
            <person name="Yoshida Y."/>
            <person name="Baba S."/>
            <person name="Kobayashi G."/>
            <person name="Nagasaki K."/>
            <person name="Hano T."/>
            <person name="Tomaru Y."/>
        </authorList>
    </citation>
    <scope>NUCLEOTIDE SEQUENCE [LARGE SCALE GENOMIC DNA]</scope>
    <source>
        <strain evidence="2 3">NIES-3715</strain>
    </source>
</reference>